<evidence type="ECO:0000313" key="2">
    <source>
        <dbReference type="EMBL" id="MBW48901.1"/>
    </source>
</evidence>
<reference evidence="2" key="1">
    <citation type="submission" date="2018-01" db="EMBL/GenBank/DDBJ databases">
        <title>An insight into the sialome of Amazonian anophelines.</title>
        <authorList>
            <person name="Ribeiro J.M."/>
            <person name="Scarpassa V."/>
            <person name="Calvo E."/>
        </authorList>
    </citation>
    <scope>NUCLEOTIDE SEQUENCE</scope>
    <source>
        <tissue evidence="2">Salivary glands</tissue>
    </source>
</reference>
<evidence type="ECO:0000256" key="1">
    <source>
        <dbReference type="SAM" id="SignalP"/>
    </source>
</evidence>
<feature type="chain" id="PRO_5014617271" evidence="1">
    <location>
        <begin position="21"/>
        <end position="85"/>
    </location>
</feature>
<dbReference type="EMBL" id="GGFK01015580">
    <property type="protein sequence ID" value="MBW48901.1"/>
    <property type="molecule type" value="Transcribed_RNA"/>
</dbReference>
<keyword evidence="1" id="KW-0732">Signal</keyword>
<sequence>MARRMTILLLPLFRRHFAFSHVAAVQSTVTTIPKFHAPENPRNRSGKAETRIKWKVMKIPGSFPASMTCVFEGSSLPVAAVEDTV</sequence>
<dbReference type="AlphaFoldDB" id="A0A2M4B7D7"/>
<accession>A0A2M4B7D7</accession>
<proteinExistence type="predicted"/>
<feature type="signal peptide" evidence="1">
    <location>
        <begin position="1"/>
        <end position="20"/>
    </location>
</feature>
<name>A0A2M4B7D7_9DIPT</name>
<organism evidence="2">
    <name type="scientific">Anopheles triannulatus</name>
    <dbReference type="NCBI Taxonomy" id="58253"/>
    <lineage>
        <taxon>Eukaryota</taxon>
        <taxon>Metazoa</taxon>
        <taxon>Ecdysozoa</taxon>
        <taxon>Arthropoda</taxon>
        <taxon>Hexapoda</taxon>
        <taxon>Insecta</taxon>
        <taxon>Pterygota</taxon>
        <taxon>Neoptera</taxon>
        <taxon>Endopterygota</taxon>
        <taxon>Diptera</taxon>
        <taxon>Nematocera</taxon>
        <taxon>Culicoidea</taxon>
        <taxon>Culicidae</taxon>
        <taxon>Anophelinae</taxon>
        <taxon>Anopheles</taxon>
    </lineage>
</organism>
<protein>
    <submittedName>
        <fullName evidence="2">Putative secreted protein</fullName>
    </submittedName>
</protein>